<feature type="transmembrane region" description="Helical" evidence="4">
    <location>
        <begin position="97"/>
        <end position="117"/>
    </location>
</feature>
<dbReference type="EMBL" id="CP021358">
    <property type="protein sequence ID" value="ART64722.1"/>
    <property type="molecule type" value="Genomic_DNA"/>
</dbReference>
<evidence type="ECO:0000256" key="3">
    <source>
        <dbReference type="ARBA" id="ARBA00023136"/>
    </source>
</evidence>
<dbReference type="SUPFAM" id="SSF103473">
    <property type="entry name" value="MFS general substrate transporter"/>
    <property type="match status" value="1"/>
</dbReference>
<feature type="transmembrane region" description="Helical" evidence="4">
    <location>
        <begin position="129"/>
        <end position="148"/>
    </location>
</feature>
<dbReference type="PROSITE" id="PS50850">
    <property type="entry name" value="MFS"/>
    <property type="match status" value="1"/>
</dbReference>
<feature type="domain" description="Major facilitator superfamily (MFS) profile" evidence="5">
    <location>
        <begin position="204"/>
        <end position="394"/>
    </location>
</feature>
<feature type="transmembrane region" description="Helical" evidence="4">
    <location>
        <begin position="270"/>
        <end position="289"/>
    </location>
</feature>
<evidence type="ECO:0000256" key="1">
    <source>
        <dbReference type="ARBA" id="ARBA00022692"/>
    </source>
</evidence>
<accession>A0A240UUJ2</accession>
<dbReference type="OrthoDB" id="8558006at2"/>
<feature type="transmembrane region" description="Helical" evidence="4">
    <location>
        <begin position="38"/>
        <end position="60"/>
    </location>
</feature>
<feature type="transmembrane region" description="Helical" evidence="4">
    <location>
        <begin position="204"/>
        <end position="224"/>
    </location>
</feature>
<feature type="transmembrane region" description="Helical" evidence="4">
    <location>
        <begin position="295"/>
        <end position="319"/>
    </location>
</feature>
<dbReference type="AlphaFoldDB" id="A0A240UUJ2"/>
<dbReference type="InterPro" id="IPR011701">
    <property type="entry name" value="MFS"/>
</dbReference>
<feature type="transmembrane region" description="Helical" evidence="4">
    <location>
        <begin position="154"/>
        <end position="183"/>
    </location>
</feature>
<dbReference type="InterPro" id="IPR020846">
    <property type="entry name" value="MFS_dom"/>
</dbReference>
<dbReference type="InterPro" id="IPR036259">
    <property type="entry name" value="MFS_trans_sf"/>
</dbReference>
<keyword evidence="3 4" id="KW-0472">Membrane</keyword>
<dbReference type="Pfam" id="PF07690">
    <property type="entry name" value="MFS_1"/>
    <property type="match status" value="1"/>
</dbReference>
<sequence>MPATVWWLALCQALLVSGNIMLITINPLIGAHLSPSTALITLPVAAQMLGTTCATLPAGWLTERLGRRRTFIMANLTGLSGIALAALSLAGESFVGFNLGAFGIGASIGAGMLYRFAAADAAPEQRDRALSMVMAGGVLAALFGPWLAGISRHLFAVPFLGTLAGLAGLYLVALLIVASLNLTDPVPRGRRGTSISRLALLHRPRLAAAMVAAALGYTVMNLAMTATPLAMAHHGHGFEATGHVISAHVLAMFAPSFVTGHLIRRFGHVRMIVTGAMLLGLSALCALLAPALSAFGVGLLLLGLGWNFTFIPASAWLASTHTPEEAPRVQALNDCVVFSMVTLSALAAGPLNAWLGWQALNLWLLVPVGVMALAVMWLNRRSHVSASARTSASS</sequence>
<evidence type="ECO:0000259" key="5">
    <source>
        <dbReference type="PROSITE" id="PS50850"/>
    </source>
</evidence>
<dbReference type="KEGG" id="kma:B9H00_10605"/>
<dbReference type="PANTHER" id="PTHR23534:SF1">
    <property type="entry name" value="MAJOR FACILITATOR SUPERFAMILY PROTEIN"/>
    <property type="match status" value="1"/>
</dbReference>
<protein>
    <submittedName>
        <fullName evidence="6">MFS transporter</fullName>
    </submittedName>
</protein>
<organism evidence="6 7">
    <name type="scientific">Kushneria marisflavi</name>
    <dbReference type="NCBI Taxonomy" id="157779"/>
    <lineage>
        <taxon>Bacteria</taxon>
        <taxon>Pseudomonadati</taxon>
        <taxon>Pseudomonadota</taxon>
        <taxon>Gammaproteobacteria</taxon>
        <taxon>Oceanospirillales</taxon>
        <taxon>Halomonadaceae</taxon>
        <taxon>Kushneria</taxon>
    </lineage>
</organism>
<keyword evidence="2 4" id="KW-1133">Transmembrane helix</keyword>
<dbReference type="PANTHER" id="PTHR23534">
    <property type="entry name" value="MFS PERMEASE"/>
    <property type="match status" value="1"/>
</dbReference>
<evidence type="ECO:0000256" key="2">
    <source>
        <dbReference type="ARBA" id="ARBA00022989"/>
    </source>
</evidence>
<feature type="transmembrane region" description="Helical" evidence="4">
    <location>
        <begin position="360"/>
        <end position="379"/>
    </location>
</feature>
<proteinExistence type="predicted"/>
<keyword evidence="7" id="KW-1185">Reference proteome</keyword>
<evidence type="ECO:0000313" key="7">
    <source>
        <dbReference type="Proteomes" id="UP000194457"/>
    </source>
</evidence>
<name>A0A240UUJ2_9GAMM</name>
<dbReference type="Proteomes" id="UP000194457">
    <property type="component" value="Chromosome"/>
</dbReference>
<dbReference type="GO" id="GO:0022857">
    <property type="term" value="F:transmembrane transporter activity"/>
    <property type="evidence" value="ECO:0007669"/>
    <property type="project" value="InterPro"/>
</dbReference>
<evidence type="ECO:0000313" key="6">
    <source>
        <dbReference type="EMBL" id="ART64722.1"/>
    </source>
</evidence>
<keyword evidence="1 4" id="KW-0812">Transmembrane</keyword>
<gene>
    <name evidence="6" type="ORF">B9H00_10605</name>
</gene>
<reference evidence="6 7" key="1">
    <citation type="submission" date="2017-05" db="EMBL/GenBank/DDBJ databases">
        <authorList>
            <person name="Song R."/>
            <person name="Chenine A.L."/>
            <person name="Ruprecht R.M."/>
        </authorList>
    </citation>
    <scope>NUCLEOTIDE SEQUENCE [LARGE SCALE GENOMIC DNA]</scope>
    <source>
        <strain evidence="6">SW32</strain>
    </source>
</reference>
<feature type="transmembrane region" description="Helical" evidence="4">
    <location>
        <begin position="72"/>
        <end position="91"/>
    </location>
</feature>
<dbReference type="Gene3D" id="1.20.1250.20">
    <property type="entry name" value="MFS general substrate transporter like domains"/>
    <property type="match status" value="1"/>
</dbReference>
<feature type="transmembrane region" description="Helical" evidence="4">
    <location>
        <begin position="331"/>
        <end position="354"/>
    </location>
</feature>
<feature type="transmembrane region" description="Helical" evidence="4">
    <location>
        <begin position="244"/>
        <end position="263"/>
    </location>
</feature>
<evidence type="ECO:0000256" key="4">
    <source>
        <dbReference type="SAM" id="Phobius"/>
    </source>
</evidence>